<dbReference type="Gene3D" id="3.90.1140.10">
    <property type="entry name" value="Cyclic phosphodiesterase"/>
    <property type="match status" value="1"/>
</dbReference>
<organism evidence="2 3">
    <name type="scientific">Streptomyces canarius</name>
    <dbReference type="NCBI Taxonomy" id="285453"/>
    <lineage>
        <taxon>Bacteria</taxon>
        <taxon>Bacillati</taxon>
        <taxon>Actinomycetota</taxon>
        <taxon>Actinomycetes</taxon>
        <taxon>Kitasatosporales</taxon>
        <taxon>Streptomycetaceae</taxon>
        <taxon>Streptomyces</taxon>
    </lineage>
</organism>
<protein>
    <submittedName>
        <fullName evidence="2">Phosphoesterase</fullName>
    </submittedName>
</protein>
<dbReference type="PANTHER" id="PTHR40037:SF1">
    <property type="entry name" value="PHOSPHOESTERASE SAOUHSC_00951-RELATED"/>
    <property type="match status" value="1"/>
</dbReference>
<feature type="compositionally biased region" description="Basic and acidic residues" evidence="1">
    <location>
        <begin position="8"/>
        <end position="18"/>
    </location>
</feature>
<name>A0ABQ3CRT7_9ACTN</name>
<accession>A0ABQ3CRT7</accession>
<comment type="caution">
    <text evidence="2">The sequence shown here is derived from an EMBL/GenBank/DDBJ whole genome shotgun (WGS) entry which is preliminary data.</text>
</comment>
<dbReference type="Proteomes" id="UP000653644">
    <property type="component" value="Unassembled WGS sequence"/>
</dbReference>
<sequence>MAVQSIADGRDETAEKTTDATTGDDVGTVTIGVSIAVPEPHGSLLQERRAGFGDAAAHGIPTHVTLLPPTEVDEADLSAIDAHLSEVATAGRPFPMRLSGTGTFRPLSPVVYVRVVEGADACAWLQQCIRDASGPVARELQFPYHPHVTVAHGIDDAAMDRAFEELAQFEAEWPCTGFALYEQGPDGVWRKLREYAFGGPVVPPQPGHAEVERGTIASR</sequence>
<evidence type="ECO:0000256" key="1">
    <source>
        <dbReference type="SAM" id="MobiDB-lite"/>
    </source>
</evidence>
<evidence type="ECO:0000313" key="2">
    <source>
        <dbReference type="EMBL" id="GHA35798.1"/>
    </source>
</evidence>
<dbReference type="PANTHER" id="PTHR40037">
    <property type="entry name" value="PHOSPHOESTERASE YJCG-RELATED"/>
    <property type="match status" value="1"/>
</dbReference>
<keyword evidence="3" id="KW-1185">Reference proteome</keyword>
<dbReference type="InterPro" id="IPR009097">
    <property type="entry name" value="Cyclic_Pdiesterase"/>
</dbReference>
<evidence type="ECO:0000313" key="3">
    <source>
        <dbReference type="Proteomes" id="UP000653644"/>
    </source>
</evidence>
<dbReference type="InterPro" id="IPR050580">
    <property type="entry name" value="2H_phosphoesterase_YjcG-like"/>
</dbReference>
<gene>
    <name evidence="2" type="ORF">GCM10010345_45660</name>
</gene>
<reference evidence="3" key="1">
    <citation type="journal article" date="2019" name="Int. J. Syst. Evol. Microbiol.">
        <title>The Global Catalogue of Microorganisms (GCM) 10K type strain sequencing project: providing services to taxonomists for standard genome sequencing and annotation.</title>
        <authorList>
            <consortium name="The Broad Institute Genomics Platform"/>
            <consortium name="The Broad Institute Genome Sequencing Center for Infectious Disease"/>
            <person name="Wu L."/>
            <person name="Ma J."/>
        </authorList>
    </citation>
    <scope>NUCLEOTIDE SEQUENCE [LARGE SCALE GENOMIC DNA]</scope>
    <source>
        <strain evidence="3">JCM 4733</strain>
    </source>
</reference>
<feature type="region of interest" description="Disordered" evidence="1">
    <location>
        <begin position="1"/>
        <end position="25"/>
    </location>
</feature>
<dbReference type="EMBL" id="BMVN01000015">
    <property type="protein sequence ID" value="GHA35798.1"/>
    <property type="molecule type" value="Genomic_DNA"/>
</dbReference>
<proteinExistence type="predicted"/>
<dbReference type="Pfam" id="PF13563">
    <property type="entry name" value="2_5_RNA_ligase2"/>
    <property type="match status" value="1"/>
</dbReference>
<dbReference type="SUPFAM" id="SSF55144">
    <property type="entry name" value="LigT-like"/>
    <property type="match status" value="1"/>
</dbReference>